<gene>
    <name evidence="13" type="ORF">DFQ59_11549</name>
</gene>
<dbReference type="AlphaFoldDB" id="A0A369BT60"/>
<keyword evidence="4 13" id="KW-0645">Protease</keyword>
<dbReference type="InterPro" id="IPR041489">
    <property type="entry name" value="PDZ_6"/>
</dbReference>
<dbReference type="GO" id="GO:0004222">
    <property type="term" value="F:metalloendopeptidase activity"/>
    <property type="evidence" value="ECO:0007669"/>
    <property type="project" value="InterPro"/>
</dbReference>
<feature type="transmembrane region" description="Helical" evidence="11">
    <location>
        <begin position="6"/>
        <end position="29"/>
    </location>
</feature>
<dbReference type="GO" id="GO:0016020">
    <property type="term" value="C:membrane"/>
    <property type="evidence" value="ECO:0007669"/>
    <property type="project" value="UniProtKB-SubCell"/>
</dbReference>
<dbReference type="InterPro" id="IPR008915">
    <property type="entry name" value="Peptidase_M50"/>
</dbReference>
<feature type="transmembrane region" description="Helical" evidence="11">
    <location>
        <begin position="428"/>
        <end position="446"/>
    </location>
</feature>
<dbReference type="NCBIfam" id="TIGR00054">
    <property type="entry name" value="RIP metalloprotease RseP"/>
    <property type="match status" value="1"/>
</dbReference>
<dbReference type="Gene3D" id="2.30.42.10">
    <property type="match status" value="2"/>
</dbReference>
<keyword evidence="14" id="KW-1185">Reference proteome</keyword>
<keyword evidence="8 11" id="KW-1133">Transmembrane helix</keyword>
<dbReference type="GO" id="GO:0006508">
    <property type="term" value="P:proteolysis"/>
    <property type="evidence" value="ECO:0007669"/>
    <property type="project" value="UniProtKB-KW"/>
</dbReference>
<keyword evidence="7 11" id="KW-0862">Zinc</keyword>
<dbReference type="InterPro" id="IPR036034">
    <property type="entry name" value="PDZ_sf"/>
</dbReference>
<dbReference type="InterPro" id="IPR001478">
    <property type="entry name" value="PDZ"/>
</dbReference>
<evidence type="ECO:0000256" key="5">
    <source>
        <dbReference type="ARBA" id="ARBA00022692"/>
    </source>
</evidence>
<dbReference type="EC" id="3.4.24.-" evidence="11"/>
<sequence length="454" mass="48306">MPGFLSTILAFIVAIGVLVTVHEFGHFWVARRLGVKVLRFSVGFGRPLWRREAADGTEYMLAAIPLGGYVKMLDEREGEVPAADLHRAFNRKPVASRIAIVAAGPVFNFLFAILAYWLIFIIGVTGLRPLVGQVLPGTPAAHAGLHGGDEIRVVEGRSTPTWDAARTALLKGSLGGGSIELEVAGSDGATRLVALDLAGLPLDLEGGDLLPGLGIEPWRPSIPAVIGEVVPGEPAEQAGLRPGDRILSADGRPIPDWNGWVEYVRAHPGTELEVTVERDGAELALTLKPASVAEGQREVGRIGAAVDMSRAPDLERYQAVQDYPPLEALGAAAVRTWDMTSLTLQVLGRLFTGRASLESVSGPITIAQYAGETARIGVVPFLAFLAVVSISLGILNLLPVPILDGGHLLYYLIELVKGSPLSEEAQQLGQRLGIVLLLGLMALAFYNDFSRLLG</sequence>
<keyword evidence="6 11" id="KW-0378">Hydrolase</keyword>
<evidence type="ECO:0000259" key="12">
    <source>
        <dbReference type="PROSITE" id="PS50106"/>
    </source>
</evidence>
<dbReference type="Proteomes" id="UP000252707">
    <property type="component" value="Unassembled WGS sequence"/>
</dbReference>
<dbReference type="OrthoDB" id="9782003at2"/>
<keyword evidence="10 11" id="KW-0472">Membrane</keyword>
<comment type="similarity">
    <text evidence="3 11">Belongs to the peptidase M50B family.</text>
</comment>
<dbReference type="InterPro" id="IPR004387">
    <property type="entry name" value="Pept_M50_Zn"/>
</dbReference>
<feature type="domain" description="PDZ" evidence="12">
    <location>
        <begin position="212"/>
        <end position="291"/>
    </location>
</feature>
<dbReference type="PROSITE" id="PS50106">
    <property type="entry name" value="PDZ"/>
    <property type="match status" value="1"/>
</dbReference>
<evidence type="ECO:0000256" key="2">
    <source>
        <dbReference type="ARBA" id="ARBA00004141"/>
    </source>
</evidence>
<dbReference type="Pfam" id="PF17820">
    <property type="entry name" value="PDZ_6"/>
    <property type="match status" value="1"/>
</dbReference>
<dbReference type="PANTHER" id="PTHR42837">
    <property type="entry name" value="REGULATOR OF SIGMA-E PROTEASE RSEP"/>
    <property type="match status" value="1"/>
</dbReference>
<evidence type="ECO:0000256" key="11">
    <source>
        <dbReference type="RuleBase" id="RU362031"/>
    </source>
</evidence>
<keyword evidence="5 11" id="KW-0812">Transmembrane</keyword>
<proteinExistence type="inferred from homology"/>
<dbReference type="RefSeq" id="WP_114281148.1">
    <property type="nucleotide sequence ID" value="NZ_QPJY01000015.1"/>
</dbReference>
<feature type="transmembrane region" description="Helical" evidence="11">
    <location>
        <begin position="378"/>
        <end position="398"/>
    </location>
</feature>
<organism evidence="13 14">
    <name type="scientific">Thioalbus denitrificans</name>
    <dbReference type="NCBI Taxonomy" id="547122"/>
    <lineage>
        <taxon>Bacteria</taxon>
        <taxon>Pseudomonadati</taxon>
        <taxon>Pseudomonadota</taxon>
        <taxon>Gammaproteobacteria</taxon>
        <taxon>Chromatiales</taxon>
        <taxon>Ectothiorhodospiraceae</taxon>
        <taxon>Thioalbus</taxon>
    </lineage>
</organism>
<dbReference type="SUPFAM" id="SSF50156">
    <property type="entry name" value="PDZ domain-like"/>
    <property type="match status" value="2"/>
</dbReference>
<feature type="transmembrane region" description="Helical" evidence="11">
    <location>
        <begin position="98"/>
        <end position="119"/>
    </location>
</feature>
<dbReference type="PANTHER" id="PTHR42837:SF2">
    <property type="entry name" value="MEMBRANE METALLOPROTEASE ARASP2, CHLOROPLASTIC-RELATED"/>
    <property type="match status" value="1"/>
</dbReference>
<reference evidence="13 14" key="1">
    <citation type="submission" date="2018-07" db="EMBL/GenBank/DDBJ databases">
        <title>Genomic Encyclopedia of Type Strains, Phase IV (KMG-IV): sequencing the most valuable type-strain genomes for metagenomic binning, comparative biology and taxonomic classification.</title>
        <authorList>
            <person name="Goeker M."/>
        </authorList>
    </citation>
    <scope>NUCLEOTIDE SEQUENCE [LARGE SCALE GENOMIC DNA]</scope>
    <source>
        <strain evidence="13 14">DSM 26407</strain>
    </source>
</reference>
<dbReference type="GO" id="GO:0046872">
    <property type="term" value="F:metal ion binding"/>
    <property type="evidence" value="ECO:0007669"/>
    <property type="project" value="UniProtKB-KW"/>
</dbReference>
<evidence type="ECO:0000256" key="9">
    <source>
        <dbReference type="ARBA" id="ARBA00023049"/>
    </source>
</evidence>
<keyword evidence="9 11" id="KW-0482">Metalloprotease</keyword>
<dbReference type="EMBL" id="QPJY01000015">
    <property type="protein sequence ID" value="RCX24829.1"/>
    <property type="molecule type" value="Genomic_DNA"/>
</dbReference>
<comment type="caution">
    <text evidence="13">The sequence shown here is derived from an EMBL/GenBank/DDBJ whole genome shotgun (WGS) entry which is preliminary data.</text>
</comment>
<accession>A0A369BT60</accession>
<dbReference type="NCBIfam" id="NF008046">
    <property type="entry name" value="PRK10779.1"/>
    <property type="match status" value="1"/>
</dbReference>
<name>A0A369BT60_9GAMM</name>
<evidence type="ECO:0000256" key="3">
    <source>
        <dbReference type="ARBA" id="ARBA00007931"/>
    </source>
</evidence>
<dbReference type="Pfam" id="PF02163">
    <property type="entry name" value="Peptidase_M50"/>
    <property type="match status" value="1"/>
</dbReference>
<evidence type="ECO:0000256" key="4">
    <source>
        <dbReference type="ARBA" id="ARBA00022670"/>
    </source>
</evidence>
<comment type="cofactor">
    <cofactor evidence="1 11">
        <name>Zn(2+)</name>
        <dbReference type="ChEBI" id="CHEBI:29105"/>
    </cofactor>
</comment>
<evidence type="ECO:0000256" key="8">
    <source>
        <dbReference type="ARBA" id="ARBA00022989"/>
    </source>
</evidence>
<comment type="subcellular location">
    <subcellularLocation>
        <location evidence="2">Membrane</location>
        <topology evidence="2">Multi-pass membrane protein</topology>
    </subcellularLocation>
</comment>
<evidence type="ECO:0000313" key="14">
    <source>
        <dbReference type="Proteomes" id="UP000252707"/>
    </source>
</evidence>
<dbReference type="SMART" id="SM00228">
    <property type="entry name" value="PDZ"/>
    <property type="match status" value="2"/>
</dbReference>
<dbReference type="CDD" id="cd23081">
    <property type="entry name" value="cpPDZ_EcRseP-like"/>
    <property type="match status" value="1"/>
</dbReference>
<evidence type="ECO:0000313" key="13">
    <source>
        <dbReference type="EMBL" id="RCX24829.1"/>
    </source>
</evidence>
<evidence type="ECO:0000256" key="1">
    <source>
        <dbReference type="ARBA" id="ARBA00001947"/>
    </source>
</evidence>
<protein>
    <recommendedName>
        <fullName evidence="11">Zinc metalloprotease</fullName>
        <ecNumber evidence="11">3.4.24.-</ecNumber>
    </recommendedName>
</protein>
<evidence type="ECO:0000256" key="6">
    <source>
        <dbReference type="ARBA" id="ARBA00022801"/>
    </source>
</evidence>
<keyword evidence="11" id="KW-0479">Metal-binding</keyword>
<dbReference type="CDD" id="cd06163">
    <property type="entry name" value="S2P-M50_PDZ_RseP-like"/>
    <property type="match status" value="2"/>
</dbReference>
<evidence type="ECO:0000256" key="7">
    <source>
        <dbReference type="ARBA" id="ARBA00022833"/>
    </source>
</evidence>
<evidence type="ECO:0000256" key="10">
    <source>
        <dbReference type="ARBA" id="ARBA00023136"/>
    </source>
</evidence>